<keyword evidence="6" id="KW-1185">Reference proteome</keyword>
<dbReference type="InterPro" id="IPR005177">
    <property type="entry name" value="Kinase-pyrophosphorylase"/>
</dbReference>
<comment type="caution">
    <text evidence="5">The sequence shown here is derived from an EMBL/GenBank/DDBJ whole genome shotgun (WGS) entry which is preliminary data.</text>
</comment>
<evidence type="ECO:0000313" key="5">
    <source>
        <dbReference type="EMBL" id="MFB9375870.1"/>
    </source>
</evidence>
<keyword evidence="4" id="KW-0418">Kinase</keyword>
<evidence type="ECO:0000313" key="6">
    <source>
        <dbReference type="Proteomes" id="UP001589748"/>
    </source>
</evidence>
<dbReference type="NCBIfam" id="NF003742">
    <property type="entry name" value="PRK05339.1"/>
    <property type="match status" value="1"/>
</dbReference>
<evidence type="ECO:0000256" key="4">
    <source>
        <dbReference type="ARBA" id="ARBA00022777"/>
    </source>
</evidence>
<dbReference type="EC" id="2.7.11.33" evidence="5"/>
<keyword evidence="3" id="KW-0547">Nucleotide-binding</keyword>
<name>A0ABV5LP46_9ACTN</name>
<dbReference type="RefSeq" id="WP_380139778.1">
    <property type="nucleotide sequence ID" value="NZ_JBHLUI010000012.1"/>
</dbReference>
<sequence>MLDAVRADDGGPAVADDVVPVYFLSDSTGISAETMGNALLIQFPHLRFERTTIPFISTPDSAREAVRVLDEAMSGPVTPLAFTTAATPEIQAILHTTTCPLIDFFEMHLQRVEDLLHSAGVRQSLKLHGVGDVRRYNTRMQAVEFAMEHDDGQTARALDKADVILVGPSRSGKTPTSMYLALQHGLFVANYPLVEEDLEQAVLPARLSGVVGRCVGITTVPAQLAKIRQERRAHSRYASLETCAWELRRCEALYRAHGLPVLDSARTSIEEMSTLVLQWLRRWPTSPRPSP</sequence>
<dbReference type="PANTHER" id="PTHR31756">
    <property type="entry name" value="PYRUVATE, PHOSPHATE DIKINASE REGULATORY PROTEIN 1, CHLOROPLASTIC"/>
    <property type="match status" value="1"/>
</dbReference>
<dbReference type="GO" id="GO:0016740">
    <property type="term" value="F:transferase activity"/>
    <property type="evidence" value="ECO:0007669"/>
    <property type="project" value="UniProtKB-KW"/>
</dbReference>
<keyword evidence="2 5" id="KW-0808">Transferase</keyword>
<gene>
    <name evidence="5" type="ORF">ACFFVI_02705</name>
</gene>
<dbReference type="Proteomes" id="UP001589748">
    <property type="component" value="Unassembled WGS sequence"/>
</dbReference>
<dbReference type="PANTHER" id="PTHR31756:SF3">
    <property type="entry name" value="PYRUVATE, PHOSPHATE DIKINASE REGULATORY PROTEIN 1, CHLOROPLASTIC"/>
    <property type="match status" value="1"/>
</dbReference>
<dbReference type="Pfam" id="PF03618">
    <property type="entry name" value="Kinase-PPPase"/>
    <property type="match status" value="1"/>
</dbReference>
<proteinExistence type="predicted"/>
<reference evidence="5 6" key="1">
    <citation type="submission" date="2024-09" db="EMBL/GenBank/DDBJ databases">
        <authorList>
            <person name="Sun Q."/>
            <person name="Mori K."/>
        </authorList>
    </citation>
    <scope>NUCLEOTIDE SEQUENCE [LARGE SCALE GENOMIC DNA]</scope>
    <source>
        <strain evidence="5 6">TISTR 1856</strain>
    </source>
</reference>
<evidence type="ECO:0000256" key="3">
    <source>
        <dbReference type="ARBA" id="ARBA00022741"/>
    </source>
</evidence>
<dbReference type="EC" id="2.7.4.28" evidence="5"/>
<evidence type="ECO:0000256" key="1">
    <source>
        <dbReference type="ARBA" id="ARBA00022527"/>
    </source>
</evidence>
<keyword evidence="1" id="KW-0723">Serine/threonine-protein kinase</keyword>
<protein>
    <submittedName>
        <fullName evidence="5">Pyruvate, water dikinase regulatory protein</fullName>
        <ecNumber evidence="5">2.7.11.33</ecNumber>
        <ecNumber evidence="5">2.7.4.28</ecNumber>
    </submittedName>
</protein>
<dbReference type="EMBL" id="JBHMDM010000001">
    <property type="protein sequence ID" value="MFB9375870.1"/>
    <property type="molecule type" value="Genomic_DNA"/>
</dbReference>
<organism evidence="5 6">
    <name type="scientific">Kineococcus gynurae</name>
    <dbReference type="NCBI Taxonomy" id="452979"/>
    <lineage>
        <taxon>Bacteria</taxon>
        <taxon>Bacillati</taxon>
        <taxon>Actinomycetota</taxon>
        <taxon>Actinomycetes</taxon>
        <taxon>Kineosporiales</taxon>
        <taxon>Kineosporiaceae</taxon>
        <taxon>Kineococcus</taxon>
    </lineage>
</organism>
<accession>A0ABV5LP46</accession>
<keyword evidence="5" id="KW-0670">Pyruvate</keyword>
<evidence type="ECO:0000256" key="2">
    <source>
        <dbReference type="ARBA" id="ARBA00022679"/>
    </source>
</evidence>